<evidence type="ECO:0000256" key="2">
    <source>
        <dbReference type="ARBA" id="ARBA00022475"/>
    </source>
</evidence>
<reference evidence="10 11" key="1">
    <citation type="submission" date="2018-08" db="EMBL/GenBank/DDBJ databases">
        <title>A genome reference for cultivated species of the human gut microbiota.</title>
        <authorList>
            <person name="Zou Y."/>
            <person name="Xue W."/>
            <person name="Luo G."/>
        </authorList>
    </citation>
    <scope>NUCLEOTIDE SEQUENCE [LARGE SCALE GENOMIC DNA]</scope>
    <source>
        <strain evidence="10 11">AM33-3BH</strain>
    </source>
</reference>
<feature type="transmembrane region" description="Helical" evidence="7">
    <location>
        <begin position="551"/>
        <end position="571"/>
    </location>
</feature>
<dbReference type="InterPro" id="IPR025857">
    <property type="entry name" value="MacB_PCD"/>
</dbReference>
<feature type="transmembrane region" description="Helical" evidence="7">
    <location>
        <begin position="869"/>
        <end position="890"/>
    </location>
</feature>
<dbReference type="Pfam" id="PF12704">
    <property type="entry name" value="MacB_PCD"/>
    <property type="match status" value="1"/>
</dbReference>
<feature type="coiled-coil region" evidence="6">
    <location>
        <begin position="221"/>
        <end position="325"/>
    </location>
</feature>
<feature type="transmembrane region" description="Helical" evidence="7">
    <location>
        <begin position="21"/>
        <end position="38"/>
    </location>
</feature>
<accession>A0A414CM77</accession>
<evidence type="ECO:0000313" key="10">
    <source>
        <dbReference type="EMBL" id="RHC96128.1"/>
    </source>
</evidence>
<sequence length="907" mass="101492">MKRKVYWKDLFASFTHSKGRFLSILTLMLLGSLALVGLKVTTPNMHRTANQFIQQQKMLDLAVMGDLGLDQADQEELLGVKGARVEFGSLLDLTVKGTGKAIRLFSAPKSLSSFRVTKGRLPQKEGELALASFWEDRYQIGDTLTLEEKAGTRSSLKRKQFTIVGFVQSSEMWSQKNLGTAMSGSGNLDAYALVSKEVFTTKLPAMARIQFDDLKSLDSFSQVYQKGLKAHQEELEKLLKDNGKARYQRLKQEADGQIQKGQKELSRAKETLQSAKNQIDQAQKQLDLQEAQFKKLAPFLPAKEQVASQKKLHQAKEQLDQKKKDWTAGETELAKKEEGLKKAQRERDQLEIPTYHVYDRKTMPGGQGYLMYSNASSSISAVGNIFPVVLYLVAAMVTFTTMTRFVDEERTNAGIFKALGYRTRDIILKFVLYGFFAGTIGTLLGTLLGHYFLSGIISNIITQGMVIGESREYFYGDMTLIALGLSFVASVLPAYWVSRKELKEEANLLLLPKPPVSGSKIFLERLQFIWKRLSFTHKVTARNLFRYKQRMLMTIFGVAGSVALLFAGLGIQSSVGGVPKRQFQEILSYELIVAKKTNASSQESKELTNRLGKSDIKDYRPIYSKVIEASLKGGRDKQTITMMVTDRTDFSPFVSLRSLKQEESLSLKKGVIISSKLAQLAQVTVGNRLTLDGHTFKVAGITENYVGHFVYMDQASYQKIYGKRTSANSYLVQLKNPSTRQVQAVSRDMMNLAAVKAVSQNASMISLFNSVAKSLDTTMMILVVVSILLAIVILYNLTNINVAERIRELSTIKVLGFHNKEVTLYIYRETILLSIIGILMGLVGGYYLHQFLIAMIAPDAILFYPKVGLGVFLFPVGGMILLLLLLGIYVDHYLRKVDMLEALKSVD</sequence>
<evidence type="ECO:0000256" key="6">
    <source>
        <dbReference type="SAM" id="Coils"/>
    </source>
</evidence>
<protein>
    <submittedName>
        <fullName evidence="10">Peptide ABC transporter permease</fullName>
    </submittedName>
</protein>
<dbReference type="PANTHER" id="PTHR30287">
    <property type="entry name" value="MEMBRANE COMPONENT OF PREDICTED ABC SUPERFAMILY METABOLITE UPTAKE TRANSPORTER"/>
    <property type="match status" value="1"/>
</dbReference>
<feature type="transmembrane region" description="Helical" evidence="7">
    <location>
        <begin position="830"/>
        <end position="849"/>
    </location>
</feature>
<comment type="subcellular location">
    <subcellularLocation>
        <location evidence="1">Cell membrane</location>
        <topology evidence="1">Multi-pass membrane protein</topology>
    </subcellularLocation>
</comment>
<evidence type="ECO:0000313" key="11">
    <source>
        <dbReference type="Proteomes" id="UP000285773"/>
    </source>
</evidence>
<evidence type="ECO:0000259" key="9">
    <source>
        <dbReference type="Pfam" id="PF12704"/>
    </source>
</evidence>
<dbReference type="GO" id="GO:0005886">
    <property type="term" value="C:plasma membrane"/>
    <property type="evidence" value="ECO:0007669"/>
    <property type="project" value="UniProtKB-SubCell"/>
</dbReference>
<feature type="domain" description="ABC3 transporter permease C-terminal" evidence="8">
    <location>
        <begin position="384"/>
        <end position="501"/>
    </location>
</feature>
<feature type="transmembrane region" description="Helical" evidence="7">
    <location>
        <begin position="779"/>
        <end position="797"/>
    </location>
</feature>
<dbReference type="InterPro" id="IPR003838">
    <property type="entry name" value="ABC3_permease_C"/>
</dbReference>
<evidence type="ECO:0000259" key="8">
    <source>
        <dbReference type="Pfam" id="PF02687"/>
    </source>
</evidence>
<dbReference type="InterPro" id="IPR038766">
    <property type="entry name" value="Membrane_comp_ABC_pdt"/>
</dbReference>
<evidence type="ECO:0000256" key="7">
    <source>
        <dbReference type="SAM" id="Phobius"/>
    </source>
</evidence>
<feature type="transmembrane region" description="Helical" evidence="7">
    <location>
        <begin position="427"/>
        <end position="453"/>
    </location>
</feature>
<keyword evidence="6" id="KW-0175">Coiled coil</keyword>
<name>A0A414CM77_STRPA</name>
<comment type="caution">
    <text evidence="10">The sequence shown here is derived from an EMBL/GenBank/DDBJ whole genome shotgun (WGS) entry which is preliminary data.</text>
</comment>
<keyword evidence="2" id="KW-1003">Cell membrane</keyword>
<evidence type="ECO:0000256" key="3">
    <source>
        <dbReference type="ARBA" id="ARBA00022692"/>
    </source>
</evidence>
<dbReference type="Pfam" id="PF02687">
    <property type="entry name" value="FtsX"/>
    <property type="match status" value="2"/>
</dbReference>
<dbReference type="RefSeq" id="WP_118095424.1">
    <property type="nucleotide sequence ID" value="NZ_QSIO01000001.1"/>
</dbReference>
<feature type="domain" description="ABC3 transporter permease C-terminal" evidence="8">
    <location>
        <begin position="780"/>
        <end position="888"/>
    </location>
</feature>
<gene>
    <name evidence="10" type="ORF">DW820_03110</name>
</gene>
<organism evidence="10 11">
    <name type="scientific">Streptococcus parasanguinis</name>
    <dbReference type="NCBI Taxonomy" id="1318"/>
    <lineage>
        <taxon>Bacteria</taxon>
        <taxon>Bacillati</taxon>
        <taxon>Bacillota</taxon>
        <taxon>Bacilli</taxon>
        <taxon>Lactobacillales</taxon>
        <taxon>Streptococcaceae</taxon>
        <taxon>Streptococcus</taxon>
    </lineage>
</organism>
<dbReference type="PANTHER" id="PTHR30287:SF1">
    <property type="entry name" value="INNER MEMBRANE PROTEIN"/>
    <property type="match status" value="1"/>
</dbReference>
<evidence type="ECO:0000256" key="5">
    <source>
        <dbReference type="ARBA" id="ARBA00023136"/>
    </source>
</evidence>
<dbReference type="EMBL" id="QSIO01000001">
    <property type="protein sequence ID" value="RHC96128.1"/>
    <property type="molecule type" value="Genomic_DNA"/>
</dbReference>
<keyword evidence="3 7" id="KW-0812">Transmembrane</keyword>
<evidence type="ECO:0000256" key="1">
    <source>
        <dbReference type="ARBA" id="ARBA00004651"/>
    </source>
</evidence>
<feature type="domain" description="MacB-like periplasmic core" evidence="9">
    <location>
        <begin position="552"/>
        <end position="741"/>
    </location>
</feature>
<feature type="transmembrane region" description="Helical" evidence="7">
    <location>
        <begin position="473"/>
        <end position="497"/>
    </location>
</feature>
<feature type="transmembrane region" description="Helical" evidence="7">
    <location>
        <begin position="385"/>
        <end position="406"/>
    </location>
</feature>
<keyword evidence="4 7" id="KW-1133">Transmembrane helix</keyword>
<evidence type="ECO:0000256" key="4">
    <source>
        <dbReference type="ARBA" id="ARBA00022989"/>
    </source>
</evidence>
<proteinExistence type="predicted"/>
<keyword evidence="5 7" id="KW-0472">Membrane</keyword>
<dbReference type="AlphaFoldDB" id="A0A414CM77"/>
<dbReference type="Proteomes" id="UP000285773">
    <property type="component" value="Unassembled WGS sequence"/>
</dbReference>